<dbReference type="SUPFAM" id="SSF53756">
    <property type="entry name" value="UDP-Glycosyltransferase/glycogen phosphorylase"/>
    <property type="match status" value="1"/>
</dbReference>
<dbReference type="Pfam" id="PF22669">
    <property type="entry name" value="Exo_endo_phos2"/>
    <property type="match status" value="1"/>
</dbReference>
<dbReference type="PROSITE" id="PS50238">
    <property type="entry name" value="RHOGAP"/>
    <property type="match status" value="1"/>
</dbReference>
<dbReference type="GO" id="GO:0030670">
    <property type="term" value="C:phagocytic vesicle membrane"/>
    <property type="evidence" value="ECO:0007669"/>
    <property type="project" value="UniProtKB-SubCell"/>
</dbReference>
<dbReference type="InterPro" id="IPR002213">
    <property type="entry name" value="UDP_glucos_trans"/>
</dbReference>
<dbReference type="InterPro" id="IPR013783">
    <property type="entry name" value="Ig-like_fold"/>
</dbReference>
<evidence type="ECO:0000313" key="14">
    <source>
        <dbReference type="EMBL" id="CAD7575091.1"/>
    </source>
</evidence>
<keyword evidence="8" id="KW-0378">Hydrolase</keyword>
<feature type="compositionally biased region" description="Basic and acidic residues" evidence="12">
    <location>
        <begin position="796"/>
        <end position="810"/>
    </location>
</feature>
<dbReference type="CDD" id="cd04380">
    <property type="entry name" value="RhoGAP_OCRL1"/>
    <property type="match status" value="1"/>
</dbReference>
<dbReference type="GO" id="GO:0046856">
    <property type="term" value="P:phosphatidylinositol dephosphorylation"/>
    <property type="evidence" value="ECO:0007669"/>
    <property type="project" value="InterPro"/>
</dbReference>
<evidence type="ECO:0000256" key="3">
    <source>
        <dbReference type="ARBA" id="ARBA00005910"/>
    </source>
</evidence>
<dbReference type="Pfam" id="PF00201">
    <property type="entry name" value="UDPGT"/>
    <property type="match status" value="1"/>
</dbReference>
<proteinExistence type="inferred from homology"/>
<dbReference type="CDD" id="cd03784">
    <property type="entry name" value="GT1_Gtf-like"/>
    <property type="match status" value="1"/>
</dbReference>
<dbReference type="Pfam" id="PF00620">
    <property type="entry name" value="RhoGAP"/>
    <property type="match status" value="1"/>
</dbReference>
<evidence type="ECO:0000259" key="13">
    <source>
        <dbReference type="PROSITE" id="PS50238"/>
    </source>
</evidence>
<evidence type="ECO:0000256" key="12">
    <source>
        <dbReference type="SAM" id="MobiDB-lite"/>
    </source>
</evidence>
<accession>A0A7R9J9R1</accession>
<comment type="subcellular location">
    <subcellularLocation>
        <location evidence="2">Cytoplasmic vesicle</location>
        <location evidence="2">Phagosome membrane</location>
    </subcellularLocation>
    <subcellularLocation>
        <location evidence="1">Early endosome membrane</location>
    </subcellularLocation>
</comment>
<dbReference type="FunFam" id="1.10.555.10:FF:000012">
    <property type="entry name" value="Putative inositol polyphosphate 5-phosphatase OCRL-1"/>
    <property type="match status" value="1"/>
</dbReference>
<dbReference type="GO" id="GO:0004439">
    <property type="term" value="F:phosphatidylinositol-4,5-bisphosphate 5-phosphatase activity"/>
    <property type="evidence" value="ECO:0007669"/>
    <property type="project" value="TreeGrafter"/>
</dbReference>
<dbReference type="InterPro" id="IPR000300">
    <property type="entry name" value="IPPc"/>
</dbReference>
<dbReference type="FunFam" id="2.60.40.10:FF:000132">
    <property type="entry name" value="Inositol polyphosphate 5-phosphatase OCRL-1 isoform b"/>
    <property type="match status" value="1"/>
</dbReference>
<evidence type="ECO:0000256" key="11">
    <source>
        <dbReference type="ARBA" id="ARBA00023329"/>
    </source>
</evidence>
<dbReference type="Gene3D" id="1.10.555.10">
    <property type="entry name" value="Rho GTPase activation protein"/>
    <property type="match status" value="1"/>
</dbReference>
<evidence type="ECO:0000256" key="9">
    <source>
        <dbReference type="ARBA" id="ARBA00023098"/>
    </source>
</evidence>
<evidence type="ECO:0000256" key="5">
    <source>
        <dbReference type="ARBA" id="ARBA00022676"/>
    </source>
</evidence>
<dbReference type="InterPro" id="IPR036691">
    <property type="entry name" value="Endo/exonu/phosph_ase_sf"/>
</dbReference>
<keyword evidence="10" id="KW-0472">Membrane</keyword>
<dbReference type="GO" id="GO:0031901">
    <property type="term" value="C:early endosome membrane"/>
    <property type="evidence" value="ECO:0007669"/>
    <property type="project" value="UniProtKB-SubCell"/>
</dbReference>
<comment type="similarity">
    <text evidence="3">Belongs to the inositol 1,4,5-trisphosphate 5-phosphatase type II family.</text>
</comment>
<dbReference type="Gene3D" id="2.60.40.10">
    <property type="entry name" value="Immunoglobulins"/>
    <property type="match status" value="1"/>
</dbReference>
<dbReference type="InterPro" id="IPR046985">
    <property type="entry name" value="IP5"/>
</dbReference>
<evidence type="ECO:0000256" key="2">
    <source>
        <dbReference type="ARBA" id="ARBA00004580"/>
    </source>
</evidence>
<dbReference type="Gene3D" id="3.60.10.10">
    <property type="entry name" value="Endonuclease/exonuclease/phosphatase"/>
    <property type="match status" value="1"/>
</dbReference>
<comment type="similarity">
    <text evidence="4">Belongs to the UDP-glycosyltransferase family.</text>
</comment>
<dbReference type="EMBL" id="OE182921">
    <property type="protein sequence ID" value="CAD7575091.1"/>
    <property type="molecule type" value="Genomic_DNA"/>
</dbReference>
<evidence type="ECO:0000256" key="7">
    <source>
        <dbReference type="ARBA" id="ARBA00022753"/>
    </source>
</evidence>
<keyword evidence="11" id="KW-0968">Cytoplasmic vesicle</keyword>
<dbReference type="FunFam" id="3.40.50.2000:FF:000050">
    <property type="entry name" value="UDP-glucuronosyltransferase"/>
    <property type="match status" value="1"/>
</dbReference>
<dbReference type="SMART" id="SM00324">
    <property type="entry name" value="RhoGAP"/>
    <property type="match status" value="1"/>
</dbReference>
<dbReference type="GO" id="GO:0052745">
    <property type="term" value="F:inositol phosphate phosphatase activity"/>
    <property type="evidence" value="ECO:0007669"/>
    <property type="project" value="InterPro"/>
</dbReference>
<dbReference type="SMART" id="SM00128">
    <property type="entry name" value="IPPc"/>
    <property type="match status" value="1"/>
</dbReference>
<feature type="region of interest" description="Disordered" evidence="12">
    <location>
        <begin position="763"/>
        <end position="810"/>
    </location>
</feature>
<evidence type="ECO:0000256" key="1">
    <source>
        <dbReference type="ARBA" id="ARBA00004146"/>
    </source>
</evidence>
<evidence type="ECO:0000256" key="8">
    <source>
        <dbReference type="ARBA" id="ARBA00022801"/>
    </source>
</evidence>
<protein>
    <submittedName>
        <fullName evidence="14">(California timema) hypothetical protein</fullName>
    </submittedName>
</protein>
<dbReference type="PANTHER" id="PTHR11200:SF300">
    <property type="entry name" value="TYPE II INOSITOL 1,4,5-TRISPHOSPHATE 5-PHOSPHATASE"/>
    <property type="match status" value="1"/>
</dbReference>
<evidence type="ECO:0000256" key="6">
    <source>
        <dbReference type="ARBA" id="ARBA00022679"/>
    </source>
</evidence>
<feature type="compositionally biased region" description="Basic and acidic residues" evidence="12">
    <location>
        <begin position="766"/>
        <end position="789"/>
    </location>
</feature>
<dbReference type="GO" id="GO:0007165">
    <property type="term" value="P:signal transduction"/>
    <property type="evidence" value="ECO:0007669"/>
    <property type="project" value="InterPro"/>
</dbReference>
<reference evidence="14" key="1">
    <citation type="submission" date="2020-11" db="EMBL/GenBank/DDBJ databases">
        <authorList>
            <person name="Tran Van P."/>
        </authorList>
    </citation>
    <scope>NUCLEOTIDE SEQUENCE</scope>
</reference>
<feature type="domain" description="Rho-GAP" evidence="13">
    <location>
        <begin position="551"/>
        <end position="743"/>
    </location>
</feature>
<dbReference type="InterPro" id="IPR048869">
    <property type="entry name" value="OCRL-1_2_ASH"/>
</dbReference>
<dbReference type="InterPro" id="IPR047078">
    <property type="entry name" value="RhoGAP_OCRL1"/>
</dbReference>
<gene>
    <name evidence="14" type="ORF">TCMB3V08_LOCUS7689</name>
</gene>
<dbReference type="SUPFAM" id="SSF48350">
    <property type="entry name" value="GTPase activation domain, GAP"/>
    <property type="match status" value="1"/>
</dbReference>
<name>A0A7R9J9R1_TIMCA</name>
<dbReference type="PANTHER" id="PTHR11200">
    <property type="entry name" value="INOSITOL 5-PHOSPHATASE"/>
    <property type="match status" value="1"/>
</dbReference>
<evidence type="ECO:0000256" key="10">
    <source>
        <dbReference type="ARBA" id="ARBA00023136"/>
    </source>
</evidence>
<keyword evidence="6" id="KW-0808">Transferase</keyword>
<dbReference type="InterPro" id="IPR037793">
    <property type="entry name" value="OCRL1/INPP5B_INPP5c"/>
</dbReference>
<dbReference type="InterPro" id="IPR008936">
    <property type="entry name" value="Rho_GTPase_activation_prot"/>
</dbReference>
<evidence type="ECO:0000256" key="4">
    <source>
        <dbReference type="ARBA" id="ARBA00009995"/>
    </source>
</evidence>
<organism evidence="14">
    <name type="scientific">Timema californicum</name>
    <name type="common">California timema</name>
    <name type="synonym">Walking stick</name>
    <dbReference type="NCBI Taxonomy" id="61474"/>
    <lineage>
        <taxon>Eukaryota</taxon>
        <taxon>Metazoa</taxon>
        <taxon>Ecdysozoa</taxon>
        <taxon>Arthropoda</taxon>
        <taxon>Hexapoda</taxon>
        <taxon>Insecta</taxon>
        <taxon>Pterygota</taxon>
        <taxon>Neoptera</taxon>
        <taxon>Polyneoptera</taxon>
        <taxon>Phasmatodea</taxon>
        <taxon>Timematodea</taxon>
        <taxon>Timematoidea</taxon>
        <taxon>Timematidae</taxon>
        <taxon>Timema</taxon>
    </lineage>
</organism>
<keyword evidence="5" id="KW-0328">Glycosyltransferase</keyword>
<dbReference type="GO" id="GO:0008194">
    <property type="term" value="F:UDP-glycosyltransferase activity"/>
    <property type="evidence" value="ECO:0007669"/>
    <property type="project" value="InterPro"/>
</dbReference>
<dbReference type="InterPro" id="IPR000198">
    <property type="entry name" value="RhoGAP_dom"/>
</dbReference>
<dbReference type="AlphaFoldDB" id="A0A7R9J9R1"/>
<sequence length="1209" mass="136667">MAITGHKFNILADIVFPSEAGADICLEGKSKPGSFSQLYVVMIFVGTWNVNGQPPTIELSNWLANDPEPPDIYAIGFQELDLSKEAFLFNDTPREEEWSSTVEDGEIEFRISLANALVVLSSTVEDGEIEVRISVGKAVMNALHPKARYRKVALVRLVGMMLLIFVQEQHAAYVRAVATETVGTGIMGKMGNKGAVGVRFDLHSTSVCFVNSHLAAHVEEFERRNQDYHDICSRMSFTRFLPPKSIKDHDQVYWLGDLNYRITDRDAKEVKDFIEEGNFDVVLQYDQLNQQHKLRNVFVGYREGNISFRPTYKYDPGTDNWDSSEKNRAPAWCDRILWRGDGMQQVEYRSHPKLNISDHKAVSSLFDSQIRVIDAVKYRKVHEDVMKKLDKLENEFLPQVMVDNTEVIFETVRYLESQTKDLIIANTGQVPVTFEFIKKLDDSSYCKDWLNIEPYAGFIMPGEKSDIKLDVYVDKMSAYKLNSGEDKLYDILVLHLEGGKDIFITVTASYTYICVAWYFSGTYERSCFGSSIEALVYISVPIRDIPVGRIVELENSKEISSSQEPYPIPKEIWFLVDHLYRHGLKQQHLFEQPGLHSELIAIRNWLDCGSPDPMPGGVHSVVEALLLLLESTAEPIIPYNLHNVCLAAGSNYLQCKQVVMQLPEHRKNVFLYLCAFLQETLGHVTENGLDAKTVATLFGTIFLRDPPRSRAELSSRSRNNQAVTRKKANFVYHFLVNDQSDLILGHRAGEMFLDRQSWRNVPGQTELEKSDGRRDVPGQTELEKSDGRRNVPGQTELEKRNVPGQTELEKRDGRRNRISIAVLFIIATSSQGARILGLFPVPARSHIIVFEPLMKELATRGHQVTVVSAFPLDKPMDNYTDIKLDMPDISKFMSDQGVSSARPLLPNVIQLGGIHIKPTKPLPEGIQDYIDSATEGVIFFSMGSIIQGSMLPETTRDAFLKVFSKLKQKVLWKLEVDSLPGQPANVKISKWLPQSDILAHPNVRVFISHGGLMSTLEASYHGVPILGIPCFGDQHQNILRVRESGYGLTLDLNNITETSVAWSLDELLNNSRSTADDGEIEVRISVGYSSNARQISQDFRDQPQTPMERAVFWTEYVLRHDGAAHMRSSALDLNWFQYFLLDVLAFVITIVGPHPVVALCDSRSALESVNYLLRPPSCPLRIQIIDKSTTLQARGYVLRYQRRPSHIGI</sequence>
<dbReference type="Gene3D" id="3.40.50.2000">
    <property type="entry name" value="Glycogen Phosphorylase B"/>
    <property type="match status" value="2"/>
</dbReference>
<dbReference type="SUPFAM" id="SSF56219">
    <property type="entry name" value="DNase I-like"/>
    <property type="match status" value="1"/>
</dbReference>
<keyword evidence="7" id="KW-0967">Endosome</keyword>
<dbReference type="CDD" id="cd09093">
    <property type="entry name" value="INPP5c_INPP5B"/>
    <property type="match status" value="1"/>
</dbReference>
<keyword evidence="9" id="KW-0443">Lipid metabolism</keyword>
<dbReference type="Pfam" id="PF21310">
    <property type="entry name" value="OCRL-like_ASH"/>
    <property type="match status" value="1"/>
</dbReference>